<gene>
    <name evidence="2" type="ORF">HHK36_023017</name>
</gene>
<dbReference type="FunFam" id="3.80.10.10:FF:000276">
    <property type="entry name" value="F-box/LRR-repeat protein 3"/>
    <property type="match status" value="1"/>
</dbReference>
<dbReference type="SUPFAM" id="SSF52047">
    <property type="entry name" value="RNI-like"/>
    <property type="match status" value="2"/>
</dbReference>
<dbReference type="AlphaFoldDB" id="A0A835D6V2"/>
<keyword evidence="3" id="KW-1185">Reference proteome</keyword>
<comment type="caution">
    <text evidence="2">The sequence shown here is derived from an EMBL/GenBank/DDBJ whole genome shotgun (WGS) entry which is preliminary data.</text>
</comment>
<dbReference type="InterPro" id="IPR032675">
    <property type="entry name" value="LRR_dom_sf"/>
</dbReference>
<reference evidence="2 3" key="1">
    <citation type="submission" date="2020-04" db="EMBL/GenBank/DDBJ databases">
        <title>Plant Genome Project.</title>
        <authorList>
            <person name="Zhang R.-G."/>
        </authorList>
    </citation>
    <scope>NUCLEOTIDE SEQUENCE [LARGE SCALE GENOMIC DNA]</scope>
    <source>
        <strain evidence="2">YNK0</strain>
        <tissue evidence="2">Leaf</tissue>
    </source>
</reference>
<dbReference type="GO" id="GO:0019005">
    <property type="term" value="C:SCF ubiquitin ligase complex"/>
    <property type="evidence" value="ECO:0007669"/>
    <property type="project" value="TreeGrafter"/>
</dbReference>
<dbReference type="EMBL" id="JABCRI010000016">
    <property type="protein sequence ID" value="KAF8392668.1"/>
    <property type="molecule type" value="Genomic_DNA"/>
</dbReference>
<evidence type="ECO:0000313" key="3">
    <source>
        <dbReference type="Proteomes" id="UP000655225"/>
    </source>
</evidence>
<dbReference type="PANTHER" id="PTHR13318">
    <property type="entry name" value="PARTNER OF PAIRED, ISOFORM B-RELATED"/>
    <property type="match status" value="1"/>
</dbReference>
<dbReference type="InterPro" id="IPR001611">
    <property type="entry name" value="Leu-rich_rpt"/>
</dbReference>
<protein>
    <recommendedName>
        <fullName evidence="1">F-box/LRR-repeat protein 15-like leucin rich repeat domain-containing protein</fullName>
    </recommendedName>
</protein>
<dbReference type="Proteomes" id="UP000655225">
    <property type="component" value="Unassembled WGS sequence"/>
</dbReference>
<evidence type="ECO:0000259" key="1">
    <source>
        <dbReference type="Pfam" id="PF25372"/>
    </source>
</evidence>
<dbReference type="OrthoDB" id="423607at2759"/>
<dbReference type="InterPro" id="IPR006553">
    <property type="entry name" value="Leu-rich_rpt_Cys-con_subtyp"/>
</dbReference>
<dbReference type="OMA" id="DLTCCRF"/>
<proteinExistence type="predicted"/>
<dbReference type="InterPro" id="IPR057207">
    <property type="entry name" value="FBXL15_LRR"/>
</dbReference>
<dbReference type="SMART" id="SM00367">
    <property type="entry name" value="LRR_CC"/>
    <property type="match status" value="14"/>
</dbReference>
<dbReference type="CDD" id="cd22159">
    <property type="entry name" value="F-box_AtTIR1-like"/>
    <property type="match status" value="1"/>
</dbReference>
<dbReference type="Gene3D" id="3.80.10.10">
    <property type="entry name" value="Ribonuclease Inhibitor"/>
    <property type="match status" value="3"/>
</dbReference>
<sequence length="605" mass="66260">MSSPSILFLFTEDLLLKILDKITDTPDRKTWRLVCKDFLRVESVHRKSLRVFRDESLPGLLRRYEAIELLDLSFCPRIDDCTVALAFGGESSGWTRRLRSLVLCRATGLRSAGLELVVRSCPCLEEIDVSYCCRFGDREASALSLAKGLRNLKLDKCLGITDVGLAKIAVGCVTNKSLQSIASLLKLEVLSMVGCSFVDDDGLQFLRTGNPSLKSIDVSRCDSVGSSGLISVISEHKGLLQISAGYCFPELGTPILRRLKDLKVLNSIRIDGARVSDLGIQIISVNCKHLIEIGLSKCIGVTDVAIADLVSDNANLKTLDLTCCHSITDVALSAIGDSCKKLICLKLESCSLITEKGLDRLGSSCSQLEELDLTDCSGVNDTGLKYLSRCAELVYLKLGLCANISDKGLIHIGSNCPKLHELDLYRCTGIGDDGLAAISSGCKKLKKLNLSYCIHVTDRGMKHISSLEELWDLEMRRLVNITSTGLTVVAAGCKSLAVLDLKQCPNINDSCLWGLAQYSRNLRQINVSYCPVSDVGLCMLMGNLRCLQDAKLVLLTHVSLEGFELVLRASCDRLKKVKLLGTLRYLLSPELLQTLQARGCKIRWD</sequence>
<dbReference type="GO" id="GO:0031146">
    <property type="term" value="P:SCF-dependent proteasomal ubiquitin-dependent protein catabolic process"/>
    <property type="evidence" value="ECO:0007669"/>
    <property type="project" value="TreeGrafter"/>
</dbReference>
<accession>A0A835D6V2</accession>
<name>A0A835D6V2_TETSI</name>
<feature type="domain" description="F-box/LRR-repeat protein 15-like leucin rich repeat" evidence="1">
    <location>
        <begin position="273"/>
        <end position="437"/>
    </location>
</feature>
<evidence type="ECO:0000313" key="2">
    <source>
        <dbReference type="EMBL" id="KAF8392668.1"/>
    </source>
</evidence>
<dbReference type="Pfam" id="PF13516">
    <property type="entry name" value="LRR_6"/>
    <property type="match status" value="4"/>
</dbReference>
<organism evidence="2 3">
    <name type="scientific">Tetracentron sinense</name>
    <name type="common">Spur-leaf</name>
    <dbReference type="NCBI Taxonomy" id="13715"/>
    <lineage>
        <taxon>Eukaryota</taxon>
        <taxon>Viridiplantae</taxon>
        <taxon>Streptophyta</taxon>
        <taxon>Embryophyta</taxon>
        <taxon>Tracheophyta</taxon>
        <taxon>Spermatophyta</taxon>
        <taxon>Magnoliopsida</taxon>
        <taxon>Trochodendrales</taxon>
        <taxon>Trochodendraceae</taxon>
        <taxon>Tetracentron</taxon>
    </lineage>
</organism>
<dbReference type="Pfam" id="PF25372">
    <property type="entry name" value="DUF7885"/>
    <property type="match status" value="1"/>
</dbReference>
<dbReference type="PANTHER" id="PTHR13318:SF272">
    <property type="entry name" value="OS12G0552700 PROTEIN"/>
    <property type="match status" value="1"/>
</dbReference>